<keyword evidence="2" id="KW-1185">Reference proteome</keyword>
<organism evidence="1 2">
    <name type="scientific">Caulobacter radicis</name>
    <dbReference type="NCBI Taxonomy" id="2172650"/>
    <lineage>
        <taxon>Bacteria</taxon>
        <taxon>Pseudomonadati</taxon>
        <taxon>Pseudomonadota</taxon>
        <taxon>Alphaproteobacteria</taxon>
        <taxon>Caulobacterales</taxon>
        <taxon>Caulobacteraceae</taxon>
        <taxon>Caulobacter</taxon>
    </lineage>
</organism>
<dbReference type="AlphaFoldDB" id="A0A2T9IWJ8"/>
<gene>
    <name evidence="1" type="ORF">DDF65_24180</name>
</gene>
<protein>
    <submittedName>
        <fullName evidence="1">Uncharacterized protein</fullName>
    </submittedName>
</protein>
<proteinExistence type="predicted"/>
<evidence type="ECO:0000313" key="2">
    <source>
        <dbReference type="Proteomes" id="UP000244913"/>
    </source>
</evidence>
<dbReference type="RefSeq" id="WP_116570031.1">
    <property type="nucleotide sequence ID" value="NZ_QDKP01000066.1"/>
</dbReference>
<dbReference type="Proteomes" id="UP000244913">
    <property type="component" value="Unassembled WGS sequence"/>
</dbReference>
<reference evidence="1 2" key="1">
    <citation type="submission" date="2018-04" db="EMBL/GenBank/DDBJ databases">
        <title>The genome sequence of Caulobacter sp. 736.</title>
        <authorList>
            <person name="Gao J."/>
            <person name="Sun J."/>
        </authorList>
    </citation>
    <scope>NUCLEOTIDE SEQUENCE [LARGE SCALE GENOMIC DNA]</scope>
    <source>
        <strain evidence="1 2">736</strain>
    </source>
</reference>
<dbReference type="EMBL" id="QDKP01000066">
    <property type="protein sequence ID" value="PVM71334.1"/>
    <property type="molecule type" value="Genomic_DNA"/>
</dbReference>
<sequence length="122" mass="13630">MTTTPLSALKPIVLTDEAGVAFLRRHPATREVATSDSGNGLLQAALHFVDAVEPPPADDWVMPNAGVPQDRPHDLSFENDGHAPPYGFWITHPDVLAWTTELTEDDRPDWWVKVWLKGERRP</sequence>
<name>A0A2T9IWJ8_9CAUL</name>
<accession>A0A2T9IWJ8</accession>
<evidence type="ECO:0000313" key="1">
    <source>
        <dbReference type="EMBL" id="PVM71334.1"/>
    </source>
</evidence>
<comment type="caution">
    <text evidence="1">The sequence shown here is derived from an EMBL/GenBank/DDBJ whole genome shotgun (WGS) entry which is preliminary data.</text>
</comment>